<evidence type="ECO:0000256" key="4">
    <source>
        <dbReference type="ARBA" id="ARBA00022723"/>
    </source>
</evidence>
<evidence type="ECO:0000256" key="2">
    <source>
        <dbReference type="ARBA" id="ARBA00010617"/>
    </source>
</evidence>
<sequence>MSAAGTGTATAAPVDAVPERHRDVSLPLWWYGYRFISRRMDRLRATAFQARLLGSPTVFLRGRSAAQLFYDNTKFTRVGAIPGPIKSTLFGRDTVHGLDGHAHHHRKAMFLGLLDDDAVEQVTDIAALHWHERLTGRGPRRRIVLFHEAVQVIAAAVCDWAGMATRHPEFPGIATELARIVDGFGSAGMRHVRARVARLRCRRWARGYVSAVRDGRLHPPPHRAVAVVARHRDERGRLLPLDVAADELVNVIRPTVAVAWLITFAGLALHREPGWAERIAGGDRAALTAFCQEVRRYYPFAPFLAARARKDFQWQGHRFTRGGRVVLDLYGTDHDPRLWDRPEEFDPGRFLAWRFDPFSLIPQGGGDAASGHRCPGEALTMGLLEQATLLLARGRAEVPRQNLSFSLSRIPSRVTSGVVLVPRG</sequence>
<keyword evidence="10" id="KW-1185">Reference proteome</keyword>
<keyword evidence="3 8" id="KW-0349">Heme</keyword>
<dbReference type="Proteomes" id="UP000321617">
    <property type="component" value="Unassembled WGS sequence"/>
</dbReference>
<evidence type="ECO:0000256" key="8">
    <source>
        <dbReference type="PIRSR" id="PIRSR602401-1"/>
    </source>
</evidence>
<dbReference type="GO" id="GO:0005506">
    <property type="term" value="F:iron ion binding"/>
    <property type="evidence" value="ECO:0007669"/>
    <property type="project" value="InterPro"/>
</dbReference>
<dbReference type="Pfam" id="PF00067">
    <property type="entry name" value="p450"/>
    <property type="match status" value="1"/>
</dbReference>
<feature type="binding site" description="axial binding residue" evidence="8">
    <location>
        <position position="374"/>
    </location>
    <ligand>
        <name>heme</name>
        <dbReference type="ChEBI" id="CHEBI:30413"/>
    </ligand>
    <ligandPart>
        <name>Fe</name>
        <dbReference type="ChEBI" id="CHEBI:18248"/>
    </ligandPart>
</feature>
<dbReference type="SUPFAM" id="SSF48264">
    <property type="entry name" value="Cytochrome P450"/>
    <property type="match status" value="1"/>
</dbReference>
<protein>
    <submittedName>
        <fullName evidence="9">Fatty-acid peroxygenase</fullName>
    </submittedName>
</protein>
<dbReference type="EMBL" id="VLLL01000006">
    <property type="protein sequence ID" value="TWJ12549.1"/>
    <property type="molecule type" value="Genomic_DNA"/>
</dbReference>
<evidence type="ECO:0000256" key="1">
    <source>
        <dbReference type="ARBA" id="ARBA00001971"/>
    </source>
</evidence>
<dbReference type="InterPro" id="IPR001128">
    <property type="entry name" value="Cyt_P450"/>
</dbReference>
<evidence type="ECO:0000256" key="3">
    <source>
        <dbReference type="ARBA" id="ARBA00022617"/>
    </source>
</evidence>
<dbReference type="GO" id="GO:0020037">
    <property type="term" value="F:heme binding"/>
    <property type="evidence" value="ECO:0007669"/>
    <property type="project" value="InterPro"/>
</dbReference>
<comment type="caution">
    <text evidence="9">The sequence shown here is derived from an EMBL/GenBank/DDBJ whole genome shotgun (WGS) entry which is preliminary data.</text>
</comment>
<reference evidence="9 10" key="1">
    <citation type="journal article" date="2013" name="Stand. Genomic Sci.">
        <title>Genomic Encyclopedia of Type Strains, Phase I: The one thousand microbial genomes (KMG-I) project.</title>
        <authorList>
            <person name="Kyrpides N.C."/>
            <person name="Woyke T."/>
            <person name="Eisen J.A."/>
            <person name="Garrity G."/>
            <person name="Lilburn T.G."/>
            <person name="Beck B.J."/>
            <person name="Whitman W.B."/>
            <person name="Hugenholtz P."/>
            <person name="Klenk H.P."/>
        </authorList>
    </citation>
    <scope>NUCLEOTIDE SEQUENCE [LARGE SCALE GENOMIC DNA]</scope>
    <source>
        <strain evidence="9 10">DSM 45044</strain>
    </source>
</reference>
<evidence type="ECO:0000313" key="9">
    <source>
        <dbReference type="EMBL" id="TWJ12549.1"/>
    </source>
</evidence>
<dbReference type="Gene3D" id="1.10.630.10">
    <property type="entry name" value="Cytochrome P450"/>
    <property type="match status" value="1"/>
</dbReference>
<comment type="cofactor">
    <cofactor evidence="1 8">
        <name>heme</name>
        <dbReference type="ChEBI" id="CHEBI:30413"/>
    </cofactor>
</comment>
<accession>A0A562V3S3</accession>
<evidence type="ECO:0000256" key="6">
    <source>
        <dbReference type="ARBA" id="ARBA00023004"/>
    </source>
</evidence>
<dbReference type="GO" id="GO:0016705">
    <property type="term" value="F:oxidoreductase activity, acting on paired donors, with incorporation or reduction of molecular oxygen"/>
    <property type="evidence" value="ECO:0007669"/>
    <property type="project" value="InterPro"/>
</dbReference>
<keyword evidence="4 8" id="KW-0479">Metal-binding</keyword>
<keyword evidence="7" id="KW-0503">Monooxygenase</keyword>
<evidence type="ECO:0000256" key="7">
    <source>
        <dbReference type="ARBA" id="ARBA00023033"/>
    </source>
</evidence>
<dbReference type="PRINTS" id="PR00463">
    <property type="entry name" value="EP450I"/>
</dbReference>
<name>A0A562V3S3_9ACTN</name>
<proteinExistence type="inferred from homology"/>
<dbReference type="GO" id="GO:0004497">
    <property type="term" value="F:monooxygenase activity"/>
    <property type="evidence" value="ECO:0007669"/>
    <property type="project" value="UniProtKB-KW"/>
</dbReference>
<dbReference type="InterPro" id="IPR002401">
    <property type="entry name" value="Cyt_P450_E_grp-I"/>
</dbReference>
<dbReference type="CDD" id="cd11067">
    <property type="entry name" value="CYP152"/>
    <property type="match status" value="1"/>
</dbReference>
<dbReference type="AlphaFoldDB" id="A0A562V3S3"/>
<dbReference type="InterPro" id="IPR036396">
    <property type="entry name" value="Cyt_P450_sf"/>
</dbReference>
<keyword evidence="5" id="KW-0560">Oxidoreductase</keyword>
<dbReference type="RefSeq" id="WP_147139765.1">
    <property type="nucleotide sequence ID" value="NZ_BAABIJ010000002.1"/>
</dbReference>
<comment type="similarity">
    <text evidence="2">Belongs to the cytochrome P450 family.</text>
</comment>
<organism evidence="9 10">
    <name type="scientific">Stackebrandtia albiflava</name>
    <dbReference type="NCBI Taxonomy" id="406432"/>
    <lineage>
        <taxon>Bacteria</taxon>
        <taxon>Bacillati</taxon>
        <taxon>Actinomycetota</taxon>
        <taxon>Actinomycetes</taxon>
        <taxon>Glycomycetales</taxon>
        <taxon>Glycomycetaceae</taxon>
        <taxon>Stackebrandtia</taxon>
    </lineage>
</organism>
<keyword evidence="6 8" id="KW-0408">Iron</keyword>
<gene>
    <name evidence="9" type="ORF">LX16_3308</name>
</gene>
<dbReference type="GO" id="GO:0016125">
    <property type="term" value="P:sterol metabolic process"/>
    <property type="evidence" value="ECO:0007669"/>
    <property type="project" value="TreeGrafter"/>
</dbReference>
<dbReference type="OrthoDB" id="9764248at2"/>
<evidence type="ECO:0000313" key="10">
    <source>
        <dbReference type="Proteomes" id="UP000321617"/>
    </source>
</evidence>
<evidence type="ECO:0000256" key="5">
    <source>
        <dbReference type="ARBA" id="ARBA00023002"/>
    </source>
</evidence>
<dbReference type="PANTHER" id="PTHR24286:SF24">
    <property type="entry name" value="LANOSTEROL 14-ALPHA DEMETHYLASE"/>
    <property type="match status" value="1"/>
</dbReference>
<dbReference type="PANTHER" id="PTHR24286">
    <property type="entry name" value="CYTOCHROME P450 26"/>
    <property type="match status" value="1"/>
</dbReference>